<feature type="domain" description="Disintegrin" evidence="7">
    <location>
        <begin position="531"/>
        <end position="637"/>
    </location>
</feature>
<keyword evidence="6" id="KW-0812">Transmembrane</keyword>
<feature type="active site" evidence="4">
    <location>
        <position position="447"/>
    </location>
</feature>
<dbReference type="Gene3D" id="4.10.70.10">
    <property type="entry name" value="Disintegrin domain"/>
    <property type="match status" value="1"/>
</dbReference>
<evidence type="ECO:0000259" key="7">
    <source>
        <dbReference type="PROSITE" id="PS50214"/>
    </source>
</evidence>
<evidence type="ECO:0000256" key="1">
    <source>
        <dbReference type="ARBA" id="ARBA00001809"/>
    </source>
</evidence>
<comment type="caution">
    <text evidence="9">The sequence shown here is derived from an EMBL/GenBank/DDBJ whole genome shotgun (WGS) entry which is preliminary data.</text>
</comment>
<dbReference type="STRING" id="34508.A0A4V5ZXC6"/>
<keyword evidence="4" id="KW-0862">Zinc</keyword>
<dbReference type="InterPro" id="IPR049038">
    <property type="entry name" value="ADAM10_Cys-rich"/>
</dbReference>
<dbReference type="Pfam" id="PF13574">
    <property type="entry name" value="Reprolysin_2"/>
    <property type="match status" value="1"/>
</dbReference>
<dbReference type="SUPFAM" id="SSF55486">
    <property type="entry name" value="Metalloproteases ('zincins'), catalytic domain"/>
    <property type="match status" value="1"/>
</dbReference>
<evidence type="ECO:0000259" key="8">
    <source>
        <dbReference type="PROSITE" id="PS50215"/>
    </source>
</evidence>
<keyword evidence="10" id="KW-1185">Reference proteome</keyword>
<evidence type="ECO:0000256" key="6">
    <source>
        <dbReference type="SAM" id="Phobius"/>
    </source>
</evidence>
<proteinExistence type="predicted"/>
<feature type="compositionally biased region" description="Basic residues" evidence="5">
    <location>
        <begin position="859"/>
        <end position="870"/>
    </location>
</feature>
<evidence type="ECO:0000256" key="4">
    <source>
        <dbReference type="PROSITE-ProRule" id="PRU00276"/>
    </source>
</evidence>
<dbReference type="InterPro" id="IPR001762">
    <property type="entry name" value="Disintegrin_dom"/>
</dbReference>
<feature type="transmembrane region" description="Helical" evidence="6">
    <location>
        <begin position="767"/>
        <end position="790"/>
    </location>
</feature>
<dbReference type="Gene3D" id="3.40.390.10">
    <property type="entry name" value="Collagenase (Catalytic Domain)"/>
    <property type="match status" value="1"/>
</dbReference>
<feature type="region of interest" description="Disordered" evidence="5">
    <location>
        <begin position="817"/>
        <end position="977"/>
    </location>
</feature>
<dbReference type="GO" id="GO:0005886">
    <property type="term" value="C:plasma membrane"/>
    <property type="evidence" value="ECO:0007669"/>
    <property type="project" value="TreeGrafter"/>
</dbReference>
<dbReference type="PROSITE" id="PS50214">
    <property type="entry name" value="DISINTEGRIN_2"/>
    <property type="match status" value="1"/>
</dbReference>
<organism evidence="9 10">
    <name type="scientific">Steinernema carpocapsae</name>
    <name type="common">Entomopathogenic nematode</name>
    <dbReference type="NCBI Taxonomy" id="34508"/>
    <lineage>
        <taxon>Eukaryota</taxon>
        <taxon>Metazoa</taxon>
        <taxon>Ecdysozoa</taxon>
        <taxon>Nematoda</taxon>
        <taxon>Chromadorea</taxon>
        <taxon>Rhabditida</taxon>
        <taxon>Tylenchina</taxon>
        <taxon>Panagrolaimomorpha</taxon>
        <taxon>Strongyloidoidea</taxon>
        <taxon>Steinernematidae</taxon>
        <taxon>Steinernema</taxon>
    </lineage>
</organism>
<feature type="domain" description="Peptidase M12B" evidence="8">
    <location>
        <begin position="262"/>
        <end position="502"/>
    </location>
</feature>
<evidence type="ECO:0000256" key="2">
    <source>
        <dbReference type="ARBA" id="ARBA00012332"/>
    </source>
</evidence>
<dbReference type="OrthoDB" id="2149267at2759"/>
<dbReference type="PROSITE" id="PS50215">
    <property type="entry name" value="ADAM_MEPRO"/>
    <property type="match status" value="1"/>
</dbReference>
<feature type="compositionally biased region" description="Pro residues" evidence="5">
    <location>
        <begin position="886"/>
        <end position="926"/>
    </location>
</feature>
<dbReference type="InterPro" id="IPR036436">
    <property type="entry name" value="Disintegrin_dom_sf"/>
</dbReference>
<name>A0A4V5ZXC6_STECR</name>
<reference evidence="9 10" key="2">
    <citation type="journal article" date="2019" name="G3 (Bethesda)">
        <title>Hybrid Assembly of the Genome of the Entomopathogenic Nematode Steinernema carpocapsae Identifies the X-Chromosome.</title>
        <authorList>
            <person name="Serra L."/>
            <person name="Macchietto M."/>
            <person name="Macias-Munoz A."/>
            <person name="McGill C.J."/>
            <person name="Rodriguez I.M."/>
            <person name="Rodriguez B."/>
            <person name="Murad R."/>
            <person name="Mortazavi A."/>
        </authorList>
    </citation>
    <scope>NUCLEOTIDE SEQUENCE [LARGE SCALE GENOMIC DNA]</scope>
    <source>
        <strain evidence="9 10">ALL</strain>
    </source>
</reference>
<comment type="catalytic activity">
    <reaction evidence="1">
        <text>Endopeptidase of broad specificity.</text>
        <dbReference type="EC" id="3.4.24.81"/>
    </reaction>
</comment>
<reference evidence="9 10" key="1">
    <citation type="journal article" date="2015" name="Genome Biol.">
        <title>Comparative genomics of Steinernema reveals deeply conserved gene regulatory networks.</title>
        <authorList>
            <person name="Dillman A.R."/>
            <person name="Macchietto M."/>
            <person name="Porter C.F."/>
            <person name="Rogers A."/>
            <person name="Williams B."/>
            <person name="Antoshechkin I."/>
            <person name="Lee M.M."/>
            <person name="Goodwin Z."/>
            <person name="Lu X."/>
            <person name="Lewis E.E."/>
            <person name="Goodrich-Blair H."/>
            <person name="Stock S.P."/>
            <person name="Adams B.J."/>
            <person name="Sternberg P.W."/>
            <person name="Mortazavi A."/>
        </authorList>
    </citation>
    <scope>NUCLEOTIDE SEQUENCE [LARGE SCALE GENOMIC DNA]</scope>
    <source>
        <strain evidence="9 10">ALL</strain>
    </source>
</reference>
<dbReference type="PANTHER" id="PTHR45702">
    <property type="entry name" value="ADAM10/ADAM17 METALLOPEPTIDASE FAMILY MEMBER"/>
    <property type="match status" value="1"/>
</dbReference>
<comment type="caution">
    <text evidence="4">Lacks conserved residue(s) required for the propagation of feature annotation.</text>
</comment>
<keyword evidence="4" id="KW-0479">Metal-binding</keyword>
<dbReference type="AlphaFoldDB" id="A0A4V5ZXC6"/>
<dbReference type="InterPro" id="IPR051489">
    <property type="entry name" value="ADAM_Metalloproteinase"/>
</dbReference>
<dbReference type="Proteomes" id="UP000298663">
    <property type="component" value="Unassembled WGS sequence"/>
</dbReference>
<protein>
    <recommendedName>
        <fullName evidence="2">ADAM10 endopeptidase</fullName>
        <ecNumber evidence="2">3.4.24.81</ecNumber>
    </recommendedName>
</protein>
<dbReference type="GO" id="GO:0007219">
    <property type="term" value="P:Notch signaling pathway"/>
    <property type="evidence" value="ECO:0007669"/>
    <property type="project" value="TreeGrafter"/>
</dbReference>
<dbReference type="EC" id="3.4.24.81" evidence="2"/>
<dbReference type="SUPFAM" id="SSF57552">
    <property type="entry name" value="Blood coagulation inhibitor (disintegrin)"/>
    <property type="match status" value="1"/>
</dbReference>
<dbReference type="GO" id="GO:0046872">
    <property type="term" value="F:metal ion binding"/>
    <property type="evidence" value="ECO:0007669"/>
    <property type="project" value="UniProtKB-KW"/>
</dbReference>
<feature type="binding site" evidence="4">
    <location>
        <position position="446"/>
    </location>
    <ligand>
        <name>Zn(2+)</name>
        <dbReference type="ChEBI" id="CHEBI:29105"/>
        <note>catalytic</note>
    </ligand>
</feature>
<evidence type="ECO:0000313" key="9">
    <source>
        <dbReference type="EMBL" id="TKR59385.1"/>
    </source>
</evidence>
<evidence type="ECO:0000313" key="10">
    <source>
        <dbReference type="Proteomes" id="UP000298663"/>
    </source>
</evidence>
<gene>
    <name evidence="9" type="ORF">L596_029063</name>
</gene>
<dbReference type="GO" id="GO:0006509">
    <property type="term" value="P:membrane protein ectodomain proteolysis"/>
    <property type="evidence" value="ECO:0007669"/>
    <property type="project" value="TreeGrafter"/>
</dbReference>
<keyword evidence="3" id="KW-0165">Cleavage on pair of basic residues</keyword>
<feature type="compositionally biased region" description="Low complexity" evidence="5">
    <location>
        <begin position="825"/>
        <end position="838"/>
    </location>
</feature>
<dbReference type="Pfam" id="PF21299">
    <property type="entry name" value="ADAM10_Cys-rich"/>
    <property type="match status" value="1"/>
</dbReference>
<dbReference type="InterPro" id="IPR024079">
    <property type="entry name" value="MetalloPept_cat_dom_sf"/>
</dbReference>
<accession>A0A4V5ZXC6</accession>
<dbReference type="GO" id="GO:0004222">
    <property type="term" value="F:metalloendopeptidase activity"/>
    <property type="evidence" value="ECO:0007669"/>
    <property type="project" value="InterPro"/>
</dbReference>
<keyword evidence="6" id="KW-0472">Membrane</keyword>
<feature type="binding site" evidence="4">
    <location>
        <position position="456"/>
    </location>
    <ligand>
        <name>Zn(2+)</name>
        <dbReference type="ChEBI" id="CHEBI:29105"/>
        <note>catalytic</note>
    </ligand>
</feature>
<dbReference type="SMART" id="SM00050">
    <property type="entry name" value="DISIN"/>
    <property type="match status" value="1"/>
</dbReference>
<dbReference type="EMBL" id="AZBU02000012">
    <property type="protein sequence ID" value="TKR59385.1"/>
    <property type="molecule type" value="Genomic_DNA"/>
</dbReference>
<dbReference type="PANTHER" id="PTHR45702:SF2">
    <property type="entry name" value="KUZBANIAN, ISOFORM A"/>
    <property type="match status" value="1"/>
</dbReference>
<evidence type="ECO:0000256" key="3">
    <source>
        <dbReference type="ARBA" id="ARBA00022685"/>
    </source>
</evidence>
<evidence type="ECO:0000256" key="5">
    <source>
        <dbReference type="SAM" id="MobiDB-lite"/>
    </source>
</evidence>
<sequence length="977" mass="109035">MVITMDQRVALFCSIFLLASALGVNNFLDNYETLNYKPLTSSRTKRSTDGTSRPVSMKIKVPNRILHVVLDPISETEDVFPEDFYMDENGQEVDHVVKPHRFLYEGYVRGDLHSRVYGSILDGIFDGHIRLGDGTSYTVDKVARYFDKEDRPKDYHSIIYPDDAINQAKLRKKRSVEKPYQHEEDHGCGLNSSVRRGMEQIQHSGEQRLYASTVKHEEPQYSYKDEFYQEFSNRYSNVTRRKRSLLSVPVDMIDGRPIHRVRTCSIYMQADQKLYEHIFNKEGNRNEVRTREEIVSLFYNHIKAVNLIYESTDFRGIRGLNFVIQRTSIFTPDTCHRGRPTPGSDNPFCEENVDVSNYLNMNSQRNHSAFCLAYALTFRDFVGGTLGLAWVASPNHNTAGGICQIYQRYNEGSRGWVFRSLNTGIVTLVNYGNRVPTRVSQLTLAHEIGHNFGSPHDFPQECQPGLPDGNYIMFASATSGDKPNNAKFSKCSVANISMVLSEVLHNVPVDPQKQLFSSGIGKRNCFQERTSAFCGNQIKEPGEECDCGFSDKDCEQMADKCCIPHEVNGQFRMSRDACRRRPTAQCSPSEGQCCNGEKCSFFQREDNRLCRDESECLNEQRCDGTTPVCPDSQPKSDGLACQDATKVCHAGACNGSVCAFVGLKDCFLTEGKAEQLCHLACEKDGKCISSFFLPEFNKNSHFVQEGRIDQAGLLLHPGSPCNNYKGYCDIFRKCRSVDSNGPLARLKNLLFNKHTIKTVSQWVQEHWWAVILMGVGVLLLMALFVKCCAVHTPSTNPNKMPALNIYDTLRHPQNLMHRRRHTRDAAAAARNAAQNPNASGGANQANRSHGGGGNGGAAARHHRNRNRRTSANRPAESRQTPRAEPSAPPLIPTGSIPAPPVGPVPPIPVLPPPPVAIPLPPPPTSPPNVIVVEPPPPYSAHADPSSQLGGPKRGHRKNRRRPADSEKPSGNSRKGGK</sequence>
<dbReference type="InterPro" id="IPR001590">
    <property type="entry name" value="Peptidase_M12B"/>
</dbReference>
<feature type="compositionally biased region" description="Polar residues" evidence="5">
    <location>
        <begin position="968"/>
        <end position="977"/>
    </location>
</feature>
<feature type="binding site" evidence="4">
    <location>
        <position position="450"/>
    </location>
    <ligand>
        <name>Zn(2+)</name>
        <dbReference type="ChEBI" id="CHEBI:29105"/>
        <note>catalytic</note>
    </ligand>
</feature>
<keyword evidence="6" id="KW-1133">Transmembrane helix</keyword>